<keyword evidence="1" id="KW-0472">Membrane</keyword>
<accession>A0A840YYF0</accession>
<evidence type="ECO:0000313" key="3">
    <source>
        <dbReference type="Proteomes" id="UP000554342"/>
    </source>
</evidence>
<keyword evidence="1" id="KW-0812">Transmembrane</keyword>
<sequence length="172" mass="18770">MKPREMRQTVLIQARMRGREGWSDVLIHNVSAHGMLLRSATAPRPGTYLEIRKSTTRIIARAVWSKGQFCGVRTQDIIDINRLLSNAAEALGAAIGLSAPGSGDRRTKPRQAVMKATAWTAERNRHLGAKLQFIAVAVVVALMATFLFELVMATLSSPFEEAVGSLKTGQSL</sequence>
<keyword evidence="3" id="KW-1185">Reference proteome</keyword>
<feature type="transmembrane region" description="Helical" evidence="1">
    <location>
        <begin position="133"/>
        <end position="155"/>
    </location>
</feature>
<organism evidence="2 3">
    <name type="scientific">Stakelama sediminis</name>
    <dbReference type="NCBI Taxonomy" id="463200"/>
    <lineage>
        <taxon>Bacteria</taxon>
        <taxon>Pseudomonadati</taxon>
        <taxon>Pseudomonadota</taxon>
        <taxon>Alphaproteobacteria</taxon>
        <taxon>Sphingomonadales</taxon>
        <taxon>Sphingomonadaceae</taxon>
        <taxon>Stakelama</taxon>
    </lineage>
</organism>
<comment type="caution">
    <text evidence="2">The sequence shown here is derived from an EMBL/GenBank/DDBJ whole genome shotgun (WGS) entry which is preliminary data.</text>
</comment>
<dbReference type="AlphaFoldDB" id="A0A840YYF0"/>
<dbReference type="SUPFAM" id="SSF141371">
    <property type="entry name" value="PilZ domain-like"/>
    <property type="match status" value="1"/>
</dbReference>
<proteinExistence type="predicted"/>
<dbReference type="Proteomes" id="UP000554342">
    <property type="component" value="Unassembled WGS sequence"/>
</dbReference>
<dbReference type="EMBL" id="JACIJI010000002">
    <property type="protein sequence ID" value="MBB5718673.1"/>
    <property type="molecule type" value="Genomic_DNA"/>
</dbReference>
<reference evidence="2 3" key="1">
    <citation type="submission" date="2020-08" db="EMBL/GenBank/DDBJ databases">
        <title>Genomic Encyclopedia of Type Strains, Phase IV (KMG-IV): sequencing the most valuable type-strain genomes for metagenomic binning, comparative biology and taxonomic classification.</title>
        <authorList>
            <person name="Goeker M."/>
        </authorList>
    </citation>
    <scope>NUCLEOTIDE SEQUENCE [LARGE SCALE GENOMIC DNA]</scope>
    <source>
        <strain evidence="2 3">DSM 27203</strain>
    </source>
</reference>
<name>A0A840YYF0_9SPHN</name>
<protein>
    <recommendedName>
        <fullName evidence="4">PilZ domain-containing protein</fullName>
    </recommendedName>
</protein>
<keyword evidence="1" id="KW-1133">Transmembrane helix</keyword>
<evidence type="ECO:0000256" key="1">
    <source>
        <dbReference type="SAM" id="Phobius"/>
    </source>
</evidence>
<dbReference type="RefSeq" id="WP_184002635.1">
    <property type="nucleotide sequence ID" value="NZ_BAABIF010000013.1"/>
</dbReference>
<evidence type="ECO:0008006" key="4">
    <source>
        <dbReference type="Google" id="ProtNLM"/>
    </source>
</evidence>
<gene>
    <name evidence="2" type="ORF">FHR23_001596</name>
</gene>
<evidence type="ECO:0000313" key="2">
    <source>
        <dbReference type="EMBL" id="MBB5718673.1"/>
    </source>
</evidence>